<proteinExistence type="predicted"/>
<accession>A0A813N0J0</accession>
<dbReference type="Proteomes" id="UP000663860">
    <property type="component" value="Unassembled WGS sequence"/>
</dbReference>
<gene>
    <name evidence="1" type="ORF">IZO911_LOCUS2571</name>
</gene>
<evidence type="ECO:0000313" key="1">
    <source>
        <dbReference type="EMBL" id="CAF0727547.1"/>
    </source>
</evidence>
<protein>
    <submittedName>
        <fullName evidence="1">Uncharacterized protein</fullName>
    </submittedName>
</protein>
<sequence length="109" mass="12667">MFICTLKTTYCCRTSINIRVSIKNVSLLSELYFALTIRYTDSCRGYRCRTGCCRDCRCRAGTCRVDRCRVVRCRAGSCRVDRCRVDRRRVGRCRVDRCSRGCGRCSVYT</sequence>
<dbReference type="EMBL" id="CAJNOE010000013">
    <property type="protein sequence ID" value="CAF0727547.1"/>
    <property type="molecule type" value="Genomic_DNA"/>
</dbReference>
<organism evidence="1 2">
    <name type="scientific">Adineta steineri</name>
    <dbReference type="NCBI Taxonomy" id="433720"/>
    <lineage>
        <taxon>Eukaryota</taxon>
        <taxon>Metazoa</taxon>
        <taxon>Spiralia</taxon>
        <taxon>Gnathifera</taxon>
        <taxon>Rotifera</taxon>
        <taxon>Eurotatoria</taxon>
        <taxon>Bdelloidea</taxon>
        <taxon>Adinetida</taxon>
        <taxon>Adinetidae</taxon>
        <taxon>Adineta</taxon>
    </lineage>
</organism>
<name>A0A813N0J0_9BILA</name>
<reference evidence="1" key="1">
    <citation type="submission" date="2021-02" db="EMBL/GenBank/DDBJ databases">
        <authorList>
            <person name="Nowell W R."/>
        </authorList>
    </citation>
    <scope>NUCLEOTIDE SEQUENCE</scope>
</reference>
<dbReference type="AlphaFoldDB" id="A0A813N0J0"/>
<comment type="caution">
    <text evidence="1">The sequence shown here is derived from an EMBL/GenBank/DDBJ whole genome shotgun (WGS) entry which is preliminary data.</text>
</comment>
<evidence type="ECO:0000313" key="2">
    <source>
        <dbReference type="Proteomes" id="UP000663860"/>
    </source>
</evidence>